<sequence>MEKVVAQYLRLYAEPEAKDLSDSLATNQSTLGVYRHCLVIPAFKENYSDLLKVWRRLPQDTLIIIVINSYLTCDHQTTRLFDNICKRSLIKRLTERVSFLRKTQDKDILVVDRCHPSTIIPKKNGVGLARKIGADIALMLITKKIILESKIAVTDADVCLPPNYFKPNMNLGDAALIYPFRHSATNHLVEGILLYEISMLYYTAGIKWSGSPYGFTTIGSVMMLSPEYYSQVRGFPKKNAAEDFYLLNKLAKVGNIRSIKAPIIEIKARLSKRVPFGTGPALLKIQDLSKPLEDYKFYNPWIFTELRNFLRTFSLIWETTDVRILYRDWPNLDRYCEKLGFYSLIEKRRNETNSALAFNRCLNEWFDGFKTLRFIHEMREHYPSVSVTKIKDAPFIKDYKTLNKLRDQLAKRCLD</sequence>
<proteinExistence type="predicted"/>
<dbReference type="EMBL" id="SHAG01000002">
    <property type="protein sequence ID" value="RZO77459.1"/>
    <property type="molecule type" value="Genomic_DNA"/>
</dbReference>
<evidence type="ECO:0008006" key="3">
    <source>
        <dbReference type="Google" id="ProtNLM"/>
    </source>
</evidence>
<evidence type="ECO:0000313" key="1">
    <source>
        <dbReference type="EMBL" id="RZO77459.1"/>
    </source>
</evidence>
<protein>
    <recommendedName>
        <fullName evidence="3">Glycosyltransferase family 2 protein</fullName>
    </recommendedName>
</protein>
<dbReference type="InterPro" id="IPR029044">
    <property type="entry name" value="Nucleotide-diphossugar_trans"/>
</dbReference>
<organism evidence="1 2">
    <name type="scientific">OM182 bacterium</name>
    <dbReference type="NCBI Taxonomy" id="2510334"/>
    <lineage>
        <taxon>Bacteria</taxon>
        <taxon>Pseudomonadati</taxon>
        <taxon>Pseudomonadota</taxon>
        <taxon>Gammaproteobacteria</taxon>
        <taxon>OMG group</taxon>
        <taxon>OM182 clade</taxon>
    </lineage>
</organism>
<evidence type="ECO:0000313" key="2">
    <source>
        <dbReference type="Proteomes" id="UP000316199"/>
    </source>
</evidence>
<gene>
    <name evidence="1" type="ORF">EVA68_00995</name>
</gene>
<dbReference type="SUPFAM" id="SSF53448">
    <property type="entry name" value="Nucleotide-diphospho-sugar transferases"/>
    <property type="match status" value="1"/>
</dbReference>
<accession>A0A520S4Y5</accession>
<reference evidence="1 2" key="1">
    <citation type="submission" date="2019-02" db="EMBL/GenBank/DDBJ databases">
        <title>Prokaryotic population dynamics and viral predation in marine succession experiment using metagenomics: the confinement effect.</title>
        <authorList>
            <person name="Haro-Moreno J.M."/>
            <person name="Rodriguez-Valera F."/>
            <person name="Lopez-Perez M."/>
        </authorList>
    </citation>
    <scope>NUCLEOTIDE SEQUENCE [LARGE SCALE GENOMIC DNA]</scope>
    <source>
        <strain evidence="1">MED-G157</strain>
    </source>
</reference>
<dbReference type="Proteomes" id="UP000316199">
    <property type="component" value="Unassembled WGS sequence"/>
</dbReference>
<comment type="caution">
    <text evidence="1">The sequence shown here is derived from an EMBL/GenBank/DDBJ whole genome shotgun (WGS) entry which is preliminary data.</text>
</comment>
<dbReference type="AlphaFoldDB" id="A0A520S4Y5"/>
<name>A0A520S4Y5_9GAMM</name>